<evidence type="ECO:0000313" key="1">
    <source>
        <dbReference type="EMBL" id="KAI4378096.1"/>
    </source>
</evidence>
<dbReference type="Proteomes" id="UP001057402">
    <property type="component" value="Chromosome 4"/>
</dbReference>
<evidence type="ECO:0000313" key="2">
    <source>
        <dbReference type="Proteomes" id="UP001057402"/>
    </source>
</evidence>
<gene>
    <name evidence="1" type="ORF">MLD38_015630</name>
</gene>
<reference evidence="2" key="1">
    <citation type="journal article" date="2023" name="Front. Plant Sci.">
        <title>Chromosomal-level genome assembly of Melastoma candidum provides insights into trichome evolution.</title>
        <authorList>
            <person name="Zhong Y."/>
            <person name="Wu W."/>
            <person name="Sun C."/>
            <person name="Zou P."/>
            <person name="Liu Y."/>
            <person name="Dai S."/>
            <person name="Zhou R."/>
        </authorList>
    </citation>
    <scope>NUCLEOTIDE SEQUENCE [LARGE SCALE GENOMIC DNA]</scope>
</reference>
<protein>
    <submittedName>
        <fullName evidence="1">Uncharacterized protein</fullName>
    </submittedName>
</protein>
<organism evidence="1 2">
    <name type="scientific">Melastoma candidum</name>
    <dbReference type="NCBI Taxonomy" id="119954"/>
    <lineage>
        <taxon>Eukaryota</taxon>
        <taxon>Viridiplantae</taxon>
        <taxon>Streptophyta</taxon>
        <taxon>Embryophyta</taxon>
        <taxon>Tracheophyta</taxon>
        <taxon>Spermatophyta</taxon>
        <taxon>Magnoliopsida</taxon>
        <taxon>eudicotyledons</taxon>
        <taxon>Gunneridae</taxon>
        <taxon>Pentapetalae</taxon>
        <taxon>rosids</taxon>
        <taxon>malvids</taxon>
        <taxon>Myrtales</taxon>
        <taxon>Melastomataceae</taxon>
        <taxon>Melastomatoideae</taxon>
        <taxon>Melastomateae</taxon>
        <taxon>Melastoma</taxon>
    </lineage>
</organism>
<comment type="caution">
    <text evidence="1">The sequence shown here is derived from an EMBL/GenBank/DDBJ whole genome shotgun (WGS) entry which is preliminary data.</text>
</comment>
<accession>A0ACB9RJT7</accession>
<dbReference type="EMBL" id="CM042883">
    <property type="protein sequence ID" value="KAI4378096.1"/>
    <property type="molecule type" value="Genomic_DNA"/>
</dbReference>
<proteinExistence type="predicted"/>
<sequence length="156" mass="16546">MGPSRLCHDGEKAALPKELPVQQEEDPDREGEEVSEPGKEGHLVLGAVGKVSGEEVEAEASLVGGFISDTYLRRLTTCLIAGAMEILAQAMLTIEARSKQLQPDTCGKSSCLSGGKSLCFYVTLSLYALGTGGVRGSLPALVADQFDQRDHSKPKI</sequence>
<name>A0ACB9RJT7_9MYRT</name>
<keyword evidence="2" id="KW-1185">Reference proteome</keyword>